<organism evidence="2 3">
    <name type="scientific">Porites evermanni</name>
    <dbReference type="NCBI Taxonomy" id="104178"/>
    <lineage>
        <taxon>Eukaryota</taxon>
        <taxon>Metazoa</taxon>
        <taxon>Cnidaria</taxon>
        <taxon>Anthozoa</taxon>
        <taxon>Hexacorallia</taxon>
        <taxon>Scleractinia</taxon>
        <taxon>Fungiina</taxon>
        <taxon>Poritidae</taxon>
        <taxon>Porites</taxon>
    </lineage>
</organism>
<feature type="compositionally biased region" description="Basic and acidic residues" evidence="1">
    <location>
        <begin position="61"/>
        <end position="80"/>
    </location>
</feature>
<feature type="compositionally biased region" description="Low complexity" evidence="1">
    <location>
        <begin position="44"/>
        <end position="60"/>
    </location>
</feature>
<comment type="caution">
    <text evidence="2">The sequence shown here is derived from an EMBL/GenBank/DDBJ whole genome shotgun (WGS) entry which is preliminary data.</text>
</comment>
<protein>
    <submittedName>
        <fullName evidence="2">Uncharacterized protein</fullName>
    </submittedName>
</protein>
<keyword evidence="3" id="KW-1185">Reference proteome</keyword>
<reference evidence="2 3" key="1">
    <citation type="submission" date="2022-05" db="EMBL/GenBank/DDBJ databases">
        <authorList>
            <consortium name="Genoscope - CEA"/>
            <person name="William W."/>
        </authorList>
    </citation>
    <scope>NUCLEOTIDE SEQUENCE [LARGE SCALE GENOMIC DNA]</scope>
</reference>
<feature type="region of interest" description="Disordered" evidence="1">
    <location>
        <begin position="38"/>
        <end position="80"/>
    </location>
</feature>
<proteinExistence type="predicted"/>
<sequence length="80" mass="8797">MAASEPGLSCEVRDLEEGVAPQSNFAANERWSSVDALVDTRQDSPSSGSSLRRRSSNGNPKQREDKHEQAKEEKPTLQGR</sequence>
<name>A0ABN8M035_9CNID</name>
<gene>
    <name evidence="2" type="ORF">PEVE_00016656</name>
</gene>
<accession>A0ABN8M035</accession>
<dbReference type="Proteomes" id="UP001159427">
    <property type="component" value="Unassembled WGS sequence"/>
</dbReference>
<dbReference type="EMBL" id="CALNXI010000231">
    <property type="protein sequence ID" value="CAH3022736.1"/>
    <property type="molecule type" value="Genomic_DNA"/>
</dbReference>
<evidence type="ECO:0000313" key="2">
    <source>
        <dbReference type="EMBL" id="CAH3022736.1"/>
    </source>
</evidence>
<evidence type="ECO:0000313" key="3">
    <source>
        <dbReference type="Proteomes" id="UP001159427"/>
    </source>
</evidence>
<evidence type="ECO:0000256" key="1">
    <source>
        <dbReference type="SAM" id="MobiDB-lite"/>
    </source>
</evidence>